<dbReference type="PANTHER" id="PTHR45348:SF5">
    <property type="entry name" value="OXIDOREDUCTASE, PUTATIVE (AFU_ORTHOLOGUE AFUA_8G01420)-RELATED"/>
    <property type="match status" value="1"/>
</dbReference>
<dbReference type="SMART" id="SM00829">
    <property type="entry name" value="PKS_ER"/>
    <property type="match status" value="1"/>
</dbReference>
<comment type="subunit">
    <text evidence="2">Monomer.</text>
</comment>
<dbReference type="AlphaFoldDB" id="A0A9P4NID4"/>
<dbReference type="SUPFAM" id="SSF51735">
    <property type="entry name" value="NAD(P)-binding Rossmann-fold domains"/>
    <property type="match status" value="1"/>
</dbReference>
<dbReference type="InterPro" id="IPR020843">
    <property type="entry name" value="ER"/>
</dbReference>
<gene>
    <name evidence="5" type="ORF">EJ08DRAFT_653008</name>
</gene>
<reference evidence="5" key="1">
    <citation type="journal article" date="2020" name="Stud. Mycol.">
        <title>101 Dothideomycetes genomes: a test case for predicting lifestyles and emergence of pathogens.</title>
        <authorList>
            <person name="Haridas S."/>
            <person name="Albert R."/>
            <person name="Binder M."/>
            <person name="Bloem J."/>
            <person name="Labutti K."/>
            <person name="Salamov A."/>
            <person name="Andreopoulos B."/>
            <person name="Baker S."/>
            <person name="Barry K."/>
            <person name="Bills G."/>
            <person name="Bluhm B."/>
            <person name="Cannon C."/>
            <person name="Castanera R."/>
            <person name="Culley D."/>
            <person name="Daum C."/>
            <person name="Ezra D."/>
            <person name="Gonzalez J."/>
            <person name="Henrissat B."/>
            <person name="Kuo A."/>
            <person name="Liang C."/>
            <person name="Lipzen A."/>
            <person name="Lutzoni F."/>
            <person name="Magnuson J."/>
            <person name="Mondo S."/>
            <person name="Nolan M."/>
            <person name="Ohm R."/>
            <person name="Pangilinan J."/>
            <person name="Park H.-J."/>
            <person name="Ramirez L."/>
            <person name="Alfaro M."/>
            <person name="Sun H."/>
            <person name="Tritt A."/>
            <person name="Yoshinaga Y."/>
            <person name="Zwiers L.-H."/>
            <person name="Turgeon B."/>
            <person name="Goodwin S."/>
            <person name="Spatafora J."/>
            <person name="Crous P."/>
            <person name="Grigoriev I."/>
        </authorList>
    </citation>
    <scope>NUCLEOTIDE SEQUENCE</scope>
    <source>
        <strain evidence="5">CBS 130266</strain>
    </source>
</reference>
<dbReference type="PANTHER" id="PTHR45348">
    <property type="entry name" value="HYPOTHETICAL OXIDOREDUCTASE (EUROFUNG)"/>
    <property type="match status" value="1"/>
</dbReference>
<dbReference type="InterPro" id="IPR036291">
    <property type="entry name" value="NAD(P)-bd_dom_sf"/>
</dbReference>
<organism evidence="5 6">
    <name type="scientific">Tothia fuscella</name>
    <dbReference type="NCBI Taxonomy" id="1048955"/>
    <lineage>
        <taxon>Eukaryota</taxon>
        <taxon>Fungi</taxon>
        <taxon>Dikarya</taxon>
        <taxon>Ascomycota</taxon>
        <taxon>Pezizomycotina</taxon>
        <taxon>Dothideomycetes</taxon>
        <taxon>Pleosporomycetidae</taxon>
        <taxon>Venturiales</taxon>
        <taxon>Cylindrosympodiaceae</taxon>
        <taxon>Tothia</taxon>
    </lineage>
</organism>
<evidence type="ECO:0000313" key="6">
    <source>
        <dbReference type="Proteomes" id="UP000800235"/>
    </source>
</evidence>
<dbReference type="Pfam" id="PF08240">
    <property type="entry name" value="ADH_N"/>
    <property type="match status" value="1"/>
</dbReference>
<dbReference type="InterPro" id="IPR047122">
    <property type="entry name" value="Trans-enoyl_RdTase-like"/>
</dbReference>
<keyword evidence="6" id="KW-1185">Reference proteome</keyword>
<evidence type="ECO:0000256" key="1">
    <source>
        <dbReference type="ARBA" id="ARBA00008072"/>
    </source>
</evidence>
<dbReference type="SUPFAM" id="SSF50129">
    <property type="entry name" value="GroES-like"/>
    <property type="match status" value="1"/>
</dbReference>
<name>A0A9P4NID4_9PEZI</name>
<evidence type="ECO:0000256" key="2">
    <source>
        <dbReference type="ARBA" id="ARBA00011245"/>
    </source>
</evidence>
<dbReference type="GO" id="GO:0016651">
    <property type="term" value="F:oxidoreductase activity, acting on NAD(P)H"/>
    <property type="evidence" value="ECO:0007669"/>
    <property type="project" value="InterPro"/>
</dbReference>
<dbReference type="CDD" id="cd08249">
    <property type="entry name" value="enoyl_reductase_like"/>
    <property type="match status" value="1"/>
</dbReference>
<accession>A0A9P4NID4</accession>
<dbReference type="InterPro" id="IPR013154">
    <property type="entry name" value="ADH-like_N"/>
</dbReference>
<comment type="similarity">
    <text evidence="1">Belongs to the zinc-containing alcohol dehydrogenase family.</text>
</comment>
<dbReference type="Proteomes" id="UP000800235">
    <property type="component" value="Unassembled WGS sequence"/>
</dbReference>
<dbReference type="InterPro" id="IPR011032">
    <property type="entry name" value="GroES-like_sf"/>
</dbReference>
<evidence type="ECO:0000313" key="5">
    <source>
        <dbReference type="EMBL" id="KAF2422855.1"/>
    </source>
</evidence>
<protein>
    <submittedName>
        <fullName evidence="5">GroES-like protein</fullName>
    </submittedName>
</protein>
<dbReference type="Gene3D" id="3.90.180.10">
    <property type="entry name" value="Medium-chain alcohol dehydrogenases, catalytic domain"/>
    <property type="match status" value="1"/>
</dbReference>
<proteinExistence type="inferred from homology"/>
<keyword evidence="3" id="KW-0560">Oxidoreductase</keyword>
<sequence length="475" mass="52428">MPLVFIISNHLLEPHFRQWKTFCPGSTLAWAAQLQLSLSAVVLLVARFLTSVLEQPPASSTWSAFKPSQTKVRRGLTEWARPRQQISPIKARPTFHVKHSSVEMYELYIYSVRPVKTGARNVPIPVPKPTEILSKVIATSSNPKDWQFPDLLPGRRANEGDDIAGIVHAVGSEVIEFRGGDRVAGFHRMLEPYGSYAEYAITPETCTFRLPANISFEAGSTIPLTSITAAIALFQQLSLPLPWQMFRESQPKYGPLLIYGAGSTVGAWTLKLAGLVKTNKASGVGPIIAVAGTSSIDLVKSSGAADYIVDYKKSNVVTEVKKILEKEGKELRHAFDAISHTVTKTWENGAPCLAKEGTVWLNLTDVPEFQVNFEPNVVMSRVYCAGAYGEPDPDTHSYSPRTEAEAKLDGEFSYCMYRYIARMLKHGKLTPHPYEVQPKGLGSVEQGLQLLFDGKVSGKKLVYRVADTSGLEKFQ</sequence>
<comment type="caution">
    <text evidence="5">The sequence shown here is derived from an EMBL/GenBank/DDBJ whole genome shotgun (WGS) entry which is preliminary data.</text>
</comment>
<evidence type="ECO:0000256" key="3">
    <source>
        <dbReference type="ARBA" id="ARBA00023002"/>
    </source>
</evidence>
<evidence type="ECO:0000259" key="4">
    <source>
        <dbReference type="SMART" id="SM00829"/>
    </source>
</evidence>
<dbReference type="EMBL" id="MU007087">
    <property type="protein sequence ID" value="KAF2422855.1"/>
    <property type="molecule type" value="Genomic_DNA"/>
</dbReference>
<feature type="domain" description="Enoyl reductase (ER)" evidence="4">
    <location>
        <begin position="118"/>
        <end position="462"/>
    </location>
</feature>
<dbReference type="Gene3D" id="3.40.50.720">
    <property type="entry name" value="NAD(P)-binding Rossmann-like Domain"/>
    <property type="match status" value="1"/>
</dbReference>
<dbReference type="OrthoDB" id="3233595at2759"/>